<accession>A0ABN2JHM8</accession>
<evidence type="ECO:0000313" key="2">
    <source>
        <dbReference type="Proteomes" id="UP001501138"/>
    </source>
</evidence>
<dbReference type="PROSITE" id="PS51257">
    <property type="entry name" value="PROKAR_LIPOPROTEIN"/>
    <property type="match status" value="1"/>
</dbReference>
<evidence type="ECO:0000313" key="1">
    <source>
        <dbReference type="EMBL" id="GAA1727282.1"/>
    </source>
</evidence>
<organism evidence="1 2">
    <name type="scientific">Isoptericola hypogeus</name>
    <dbReference type="NCBI Taxonomy" id="300179"/>
    <lineage>
        <taxon>Bacteria</taxon>
        <taxon>Bacillati</taxon>
        <taxon>Actinomycetota</taxon>
        <taxon>Actinomycetes</taxon>
        <taxon>Micrococcales</taxon>
        <taxon>Promicromonosporaceae</taxon>
        <taxon>Isoptericola</taxon>
    </lineage>
</organism>
<comment type="caution">
    <text evidence="1">The sequence shown here is derived from an EMBL/GenBank/DDBJ whole genome shotgun (WGS) entry which is preliminary data.</text>
</comment>
<evidence type="ECO:0008006" key="3">
    <source>
        <dbReference type="Google" id="ProtNLM"/>
    </source>
</evidence>
<dbReference type="RefSeq" id="WP_344248660.1">
    <property type="nucleotide sequence ID" value="NZ_BAAAPM010000004.1"/>
</dbReference>
<reference evidence="1 2" key="1">
    <citation type="journal article" date="2019" name="Int. J. Syst. Evol. Microbiol.">
        <title>The Global Catalogue of Microorganisms (GCM) 10K type strain sequencing project: providing services to taxonomists for standard genome sequencing and annotation.</title>
        <authorList>
            <consortium name="The Broad Institute Genomics Platform"/>
            <consortium name="The Broad Institute Genome Sequencing Center for Infectious Disease"/>
            <person name="Wu L."/>
            <person name="Ma J."/>
        </authorList>
    </citation>
    <scope>NUCLEOTIDE SEQUENCE [LARGE SCALE GENOMIC DNA]</scope>
    <source>
        <strain evidence="1 2">JCM 15589</strain>
    </source>
</reference>
<sequence length="144" mass="14335">MDVLRRRSHRAAVAAALVAVAAAGCSGPGDGEAADVVSRFYAAVESGDGEAACALLLPGAADDLAHEAGAPCAEAVLDPADVGGVLAERATGAAVDAVHRAGGQAQVVTESDTVFLARSGATWVVTAVGCDERGERPYDCEVES</sequence>
<keyword evidence="2" id="KW-1185">Reference proteome</keyword>
<protein>
    <recommendedName>
        <fullName evidence="3">Lipoprotein</fullName>
    </recommendedName>
</protein>
<dbReference type="EMBL" id="BAAAPM010000004">
    <property type="protein sequence ID" value="GAA1727282.1"/>
    <property type="molecule type" value="Genomic_DNA"/>
</dbReference>
<gene>
    <name evidence="1" type="ORF">GCM10009809_23750</name>
</gene>
<dbReference type="Proteomes" id="UP001501138">
    <property type="component" value="Unassembled WGS sequence"/>
</dbReference>
<name>A0ABN2JHM8_9MICO</name>
<proteinExistence type="predicted"/>